<evidence type="ECO:0000313" key="7">
    <source>
        <dbReference type="Proteomes" id="UP000005778"/>
    </source>
</evidence>
<proteinExistence type="predicted"/>
<dbReference type="CDD" id="cd01029">
    <property type="entry name" value="TOPRIM_primases"/>
    <property type="match status" value="1"/>
</dbReference>
<name>I5B127_9BACT</name>
<dbReference type="STRING" id="879212.DespoDRAFT_01226"/>
<dbReference type="InterPro" id="IPR006171">
    <property type="entry name" value="TOPRIM_dom"/>
</dbReference>
<evidence type="ECO:0000259" key="3">
    <source>
        <dbReference type="Pfam" id="PF13362"/>
    </source>
</evidence>
<dbReference type="InterPro" id="IPR043764">
    <property type="entry name" value="DUF5710"/>
</dbReference>
<dbReference type="OrthoDB" id="9792687at2"/>
<dbReference type="GO" id="GO:0003697">
    <property type="term" value="F:single-stranded DNA binding"/>
    <property type="evidence" value="ECO:0007669"/>
    <property type="project" value="InterPro"/>
</dbReference>
<feature type="region of interest" description="Disordered" evidence="1">
    <location>
        <begin position="390"/>
        <end position="409"/>
    </location>
</feature>
<protein>
    <submittedName>
        <fullName evidence="6">Antirestriction protein</fullName>
    </submittedName>
</protein>
<organism evidence="6 7">
    <name type="scientific">Desulfobacter postgatei 2ac9</name>
    <dbReference type="NCBI Taxonomy" id="879212"/>
    <lineage>
        <taxon>Bacteria</taxon>
        <taxon>Pseudomonadati</taxon>
        <taxon>Thermodesulfobacteriota</taxon>
        <taxon>Desulfobacteria</taxon>
        <taxon>Desulfobacterales</taxon>
        <taxon>Desulfobacteraceae</taxon>
        <taxon>Desulfobacter</taxon>
    </lineage>
</organism>
<dbReference type="Proteomes" id="UP000005778">
    <property type="component" value="Chromosome"/>
</dbReference>
<feature type="domain" description="DUF5710" evidence="5">
    <location>
        <begin position="445"/>
        <end position="487"/>
    </location>
</feature>
<dbReference type="Pfam" id="PF08401">
    <property type="entry name" value="ArdcN"/>
    <property type="match status" value="1"/>
</dbReference>
<reference evidence="6 7" key="2">
    <citation type="submission" date="2012-02" db="EMBL/GenBank/DDBJ databases">
        <title>Improved High-Quality Draft sequence of Desulfobacter postgatei 2ac9.</title>
        <authorList>
            <consortium name="US DOE Joint Genome Institute"/>
            <person name="Lucas S."/>
            <person name="Han J."/>
            <person name="Lapidus A."/>
            <person name="Cheng J.-F."/>
            <person name="Goodwin L."/>
            <person name="Pitluck S."/>
            <person name="Peters L."/>
            <person name="Ovchinnikova G."/>
            <person name="Held B."/>
            <person name="Detter J.C."/>
            <person name="Han C."/>
            <person name="Tapia R."/>
            <person name="Land M."/>
            <person name="Hauser L."/>
            <person name="Kyrpides N."/>
            <person name="Ivanova N."/>
            <person name="Pagani I."/>
            <person name="Orellana R."/>
            <person name="Lovley D."/>
            <person name="Woyke T."/>
        </authorList>
    </citation>
    <scope>NUCLEOTIDE SEQUENCE [LARGE SCALE GENOMIC DNA]</scope>
    <source>
        <strain evidence="6 7">2ac9</strain>
    </source>
</reference>
<feature type="domain" description="Polyvalent protein metallopeptidase" evidence="4">
    <location>
        <begin position="153"/>
        <end position="273"/>
    </location>
</feature>
<sequence length="807" mass="90792">MSKYQDQLNEFSKRVLEAIEKGNAPWQKPWKEGQLLELPKNLTTDQNYKGVNLINLAMSGYNDPRWMTFNQAKDMNCFVKKGQKASKGFFYSPARLEKERDDKGKPVLDENGEEKITKVNKPVFKTFSVFNATQIEGVEPYKHPQPAWKPEDKAEKLISSANVEITESQLDKAFYNFLTHSIETPDKSQFDDKSKYYSTIFHELSHATAHKSMMDRGVDYADKDSRAKEELRAEISAWLICTQIGIGNDPAEQENNKNYVAGWLSSLEDKDRAKELGFAMKDAEKIAEYLMGLDLERGKTTEIETDVPKESGPLVKKEAERLQAKADQYRADQKDLFSHTEKITVAMSNPDLFDDLMPGHYKSDPLSAFNKELDHTQRAIVTYLNKITPSLEKPEPFPSPQEPAPLSESERKELLDTIVPHLSKNSQVVLDGEKRRGEREPELSKVYINVPYSEKDEAKALGAKWDKQEKSWFLKPGTDQAPFKKWLVPSQETQLDMNKVTAQFQDQASRLGLKIESPQADGKLHRVAVQGDKGGKKSGAYTLYPDGRPAGFIQNHKTGEKANFKYKGEIGKTVMTSGNKQARAAERNEDHAAAAKKAFGIYINAVKTTDHPYLTDKKINGDKEYRVDKNNRLIIPAKNLKTNKIESLQFIGEDGQKQFLTGGKKSGNAYTIGELDEQKPILLAEGFATGKTLNDVSHLPAVVCFDANNLENVAKQIRELMPSAELFICADNDHAKKNNVGVEKAQKAAKAVGAKVLIPKFTDESKKLGYTDFNDLAKCKMGKSRVKSQLKSQINYLSKNKGIGLER</sequence>
<dbReference type="InterPro" id="IPR034154">
    <property type="entry name" value="TOPRIM_DnaG/twinkle"/>
</dbReference>
<gene>
    <name evidence="6" type="ORF">DespoDRAFT_01226</name>
</gene>
<dbReference type="eggNOG" id="COG4227">
    <property type="taxonomic scope" value="Bacteria"/>
</dbReference>
<dbReference type="RefSeq" id="WP_004072228.1">
    <property type="nucleotide sequence ID" value="NZ_CM001488.1"/>
</dbReference>
<feature type="domain" description="Toprim" evidence="3">
    <location>
        <begin position="681"/>
        <end position="777"/>
    </location>
</feature>
<dbReference type="Pfam" id="PF18974">
    <property type="entry name" value="DUF5710"/>
    <property type="match status" value="1"/>
</dbReference>
<dbReference type="InterPro" id="IPR013610">
    <property type="entry name" value="ArdC_N"/>
</dbReference>
<reference evidence="6 7" key="1">
    <citation type="submission" date="2011-09" db="EMBL/GenBank/DDBJ databases">
        <authorList>
            <consortium name="US DOE Joint Genome Institute (JGI-PGF)"/>
            <person name="Lucas S."/>
            <person name="Han J."/>
            <person name="Lapidus A."/>
            <person name="Cheng J.-F."/>
            <person name="Goodwin L."/>
            <person name="Pitluck S."/>
            <person name="Peters L."/>
            <person name="Land M.L."/>
            <person name="Hauser L."/>
            <person name="Orellana R."/>
            <person name="Lovley D."/>
            <person name="Woyke T.J."/>
        </authorList>
    </citation>
    <scope>NUCLEOTIDE SEQUENCE [LARGE SCALE GENOMIC DNA]</scope>
    <source>
        <strain evidence="6 7">2ac9</strain>
    </source>
</reference>
<evidence type="ECO:0000313" key="6">
    <source>
        <dbReference type="EMBL" id="EIM63190.1"/>
    </source>
</evidence>
<evidence type="ECO:0000259" key="5">
    <source>
        <dbReference type="Pfam" id="PF18974"/>
    </source>
</evidence>
<dbReference type="HOGENOM" id="CLU_006100_0_0_7"/>
<evidence type="ECO:0000259" key="2">
    <source>
        <dbReference type="Pfam" id="PF08401"/>
    </source>
</evidence>
<accession>I5B127</accession>
<dbReference type="eggNOG" id="COG4643">
    <property type="taxonomic scope" value="Bacteria"/>
</dbReference>
<dbReference type="AlphaFoldDB" id="I5B127"/>
<dbReference type="Pfam" id="PF18818">
    <property type="entry name" value="MPTase-PolyVal"/>
    <property type="match status" value="1"/>
</dbReference>
<dbReference type="InterPro" id="IPR041459">
    <property type="entry name" value="MPTase-PolyVal"/>
</dbReference>
<dbReference type="EMBL" id="CM001488">
    <property type="protein sequence ID" value="EIM63190.1"/>
    <property type="molecule type" value="Genomic_DNA"/>
</dbReference>
<feature type="domain" description="N-terminal" evidence="2">
    <location>
        <begin position="6"/>
        <end position="130"/>
    </location>
</feature>
<dbReference type="Pfam" id="PF13362">
    <property type="entry name" value="Toprim_3"/>
    <property type="match status" value="1"/>
</dbReference>
<evidence type="ECO:0000259" key="4">
    <source>
        <dbReference type="Pfam" id="PF18818"/>
    </source>
</evidence>
<evidence type="ECO:0000256" key="1">
    <source>
        <dbReference type="SAM" id="MobiDB-lite"/>
    </source>
</evidence>
<keyword evidence="7" id="KW-1185">Reference proteome</keyword>